<feature type="compositionally biased region" description="Low complexity" evidence="1">
    <location>
        <begin position="166"/>
        <end position="177"/>
    </location>
</feature>
<dbReference type="EMBL" id="GL349455">
    <property type="protein sequence ID" value="KNC49397.1"/>
    <property type="molecule type" value="Genomic_DNA"/>
</dbReference>
<accession>A0A0L0DAM9</accession>
<evidence type="ECO:0000313" key="3">
    <source>
        <dbReference type="Proteomes" id="UP000054408"/>
    </source>
</evidence>
<name>A0A0L0DAM9_THETB</name>
<evidence type="ECO:0000313" key="2">
    <source>
        <dbReference type="EMBL" id="KNC49397.1"/>
    </source>
</evidence>
<organism evidence="2 3">
    <name type="scientific">Thecamonas trahens ATCC 50062</name>
    <dbReference type="NCBI Taxonomy" id="461836"/>
    <lineage>
        <taxon>Eukaryota</taxon>
        <taxon>Apusozoa</taxon>
        <taxon>Apusomonadida</taxon>
        <taxon>Apusomonadidae</taxon>
        <taxon>Thecamonas</taxon>
    </lineage>
</organism>
<dbReference type="Proteomes" id="UP000054408">
    <property type="component" value="Unassembled WGS sequence"/>
</dbReference>
<dbReference type="AlphaFoldDB" id="A0A0L0DAM9"/>
<reference evidence="2 3" key="1">
    <citation type="submission" date="2010-05" db="EMBL/GenBank/DDBJ databases">
        <title>The Genome Sequence of Thecamonas trahens ATCC 50062.</title>
        <authorList>
            <consortium name="The Broad Institute Genome Sequencing Platform"/>
            <person name="Russ C."/>
            <person name="Cuomo C."/>
            <person name="Shea T."/>
            <person name="Young S.K."/>
            <person name="Zeng Q."/>
            <person name="Koehrsen M."/>
            <person name="Haas B."/>
            <person name="Borodovsky M."/>
            <person name="Guigo R."/>
            <person name="Alvarado L."/>
            <person name="Berlin A."/>
            <person name="Bochicchio J."/>
            <person name="Borenstein D."/>
            <person name="Chapman S."/>
            <person name="Chen Z."/>
            <person name="Freedman E."/>
            <person name="Gellesch M."/>
            <person name="Goldberg J."/>
            <person name="Griggs A."/>
            <person name="Gujja S."/>
            <person name="Heilman E."/>
            <person name="Heiman D."/>
            <person name="Hepburn T."/>
            <person name="Howarth C."/>
            <person name="Jen D."/>
            <person name="Larson L."/>
            <person name="Mehta T."/>
            <person name="Park D."/>
            <person name="Pearson M."/>
            <person name="Roberts A."/>
            <person name="Saif S."/>
            <person name="Shenoy N."/>
            <person name="Sisk P."/>
            <person name="Stolte C."/>
            <person name="Sykes S."/>
            <person name="Thomson T."/>
            <person name="Walk T."/>
            <person name="White J."/>
            <person name="Yandava C."/>
            <person name="Burger G."/>
            <person name="Gray M.W."/>
            <person name="Holland P.W.H."/>
            <person name="King N."/>
            <person name="Lang F.B.F."/>
            <person name="Roger A.J."/>
            <person name="Ruiz-Trillo I."/>
            <person name="Lander E."/>
            <person name="Nusbaum C."/>
        </authorList>
    </citation>
    <scope>NUCLEOTIDE SEQUENCE [LARGE SCALE GENOMIC DNA]</scope>
    <source>
        <strain evidence="2 3">ATCC 50062</strain>
    </source>
</reference>
<sequence length="192" mass="21562">MDEPEMEDIDTWAASVVARESTKRTIESLRLAWKATSVIVSARLLKRERTWSLSSADIQDILANTDEYYRNFLQNHYHGSEIIKPVQKMIRKHQIRNFRFAGKSTDLAVRSYFQQHAERIASGVTKLPRAAMPSGFNDKFLPTVGCVNRKHLLRLAKEYLKSSRNAPAPTETPAAAADVGERPHQAGAEAGA</sequence>
<keyword evidence="3" id="KW-1185">Reference proteome</keyword>
<protein>
    <submittedName>
        <fullName evidence="2">Uncharacterized protein</fullName>
    </submittedName>
</protein>
<gene>
    <name evidence="2" type="ORF">AMSG_05398</name>
</gene>
<proteinExistence type="predicted"/>
<feature type="region of interest" description="Disordered" evidence="1">
    <location>
        <begin position="162"/>
        <end position="192"/>
    </location>
</feature>
<dbReference type="RefSeq" id="XP_013757821.1">
    <property type="nucleotide sequence ID" value="XM_013902367.1"/>
</dbReference>
<evidence type="ECO:0000256" key="1">
    <source>
        <dbReference type="SAM" id="MobiDB-lite"/>
    </source>
</evidence>
<dbReference type="GeneID" id="25564823"/>